<keyword evidence="1" id="KW-0812">Transmembrane</keyword>
<feature type="domain" description="DUF6754" evidence="2">
    <location>
        <begin position="103"/>
        <end position="353"/>
    </location>
</feature>
<dbReference type="InterPro" id="IPR046642">
    <property type="entry name" value="DUF6754"/>
</dbReference>
<evidence type="ECO:0000256" key="1">
    <source>
        <dbReference type="SAM" id="Phobius"/>
    </source>
</evidence>
<dbReference type="AlphaFoldDB" id="A0A7C2K3T7"/>
<sequence>MILRVMLLFLFISPPKVFSPDGTGKKLTIVMNIPDTLRTQITTLNLLRECSDGKLDTLNILPFLKTYTDNELDYRKEYRYKILAYSNGNLIYESEWSEYARPTAKWFDKGKLPLFIVMMVFTIIMIFYIAQARANKPLYLRPIAGLEAVNEAIGRATEMGRPIIYINGLTGISDIATIAALNILSHVTKRAGQFETRIVVPCYDPVVYTIAREIVKEAYTTIGRPDLFNPDDVYFATDSQFGYAAHVAARMVREQSATNFFMGYYFAESLILSETGASTGAIQVAGTDSVAQLPFFVVTCDYTLIGEELYAASAYLSREPLLTGTIKAQDLAKLLLVIIMVLLSLLSLFNVNITLGLF</sequence>
<gene>
    <name evidence="3" type="ORF">ENQ77_06285</name>
    <name evidence="4" type="ORF">ENU66_07945</name>
</gene>
<comment type="caution">
    <text evidence="3">The sequence shown here is derived from an EMBL/GenBank/DDBJ whole genome shotgun (WGS) entry which is preliminary data.</text>
</comment>
<dbReference type="EMBL" id="DSOL01000178">
    <property type="protein sequence ID" value="HEN28242.1"/>
    <property type="molecule type" value="Genomic_DNA"/>
</dbReference>
<reference evidence="3" key="1">
    <citation type="journal article" date="2020" name="mSystems">
        <title>Genome- and Community-Level Interaction Insights into Carbon Utilization and Element Cycling Functions of Hydrothermarchaeota in Hydrothermal Sediment.</title>
        <authorList>
            <person name="Zhou Z."/>
            <person name="Liu Y."/>
            <person name="Xu W."/>
            <person name="Pan J."/>
            <person name="Luo Z.H."/>
            <person name="Li M."/>
        </authorList>
    </citation>
    <scope>NUCLEOTIDE SEQUENCE [LARGE SCALE GENOMIC DNA]</scope>
    <source>
        <strain evidence="3">SpSt-34</strain>
        <strain evidence="4">SpSt-69</strain>
    </source>
</reference>
<name>A0A7C2K3T7_UNCW3</name>
<proteinExistence type="predicted"/>
<dbReference type="EMBL" id="DTDJ01000047">
    <property type="protein sequence ID" value="HGL18242.1"/>
    <property type="molecule type" value="Genomic_DNA"/>
</dbReference>
<organism evidence="3">
    <name type="scientific">candidate division WOR-3 bacterium</name>
    <dbReference type="NCBI Taxonomy" id="2052148"/>
    <lineage>
        <taxon>Bacteria</taxon>
        <taxon>Bacteria division WOR-3</taxon>
    </lineage>
</organism>
<keyword evidence="1" id="KW-1133">Transmembrane helix</keyword>
<feature type="transmembrane region" description="Helical" evidence="1">
    <location>
        <begin position="334"/>
        <end position="355"/>
    </location>
</feature>
<evidence type="ECO:0000313" key="4">
    <source>
        <dbReference type="EMBL" id="HGL18242.1"/>
    </source>
</evidence>
<evidence type="ECO:0000259" key="2">
    <source>
        <dbReference type="Pfam" id="PF20539"/>
    </source>
</evidence>
<protein>
    <recommendedName>
        <fullName evidence="2">DUF6754 domain-containing protein</fullName>
    </recommendedName>
</protein>
<evidence type="ECO:0000313" key="3">
    <source>
        <dbReference type="EMBL" id="HEN28242.1"/>
    </source>
</evidence>
<feature type="transmembrane region" description="Helical" evidence="1">
    <location>
        <begin position="112"/>
        <end position="130"/>
    </location>
</feature>
<accession>A0A7C2K3T7</accession>
<keyword evidence="1" id="KW-0472">Membrane</keyword>
<dbReference type="Pfam" id="PF20539">
    <property type="entry name" value="DUF6754"/>
    <property type="match status" value="1"/>
</dbReference>